<gene>
    <name evidence="1" type="ORF">MLD38_006306</name>
</gene>
<comment type="caution">
    <text evidence="1">The sequence shown here is derived from an EMBL/GenBank/DDBJ whole genome shotgun (WGS) entry which is preliminary data.</text>
</comment>
<name>A0ACB9RNQ7_9MYRT</name>
<keyword evidence="2" id="KW-1185">Reference proteome</keyword>
<reference evidence="2" key="1">
    <citation type="journal article" date="2023" name="Front. Plant Sci.">
        <title>Chromosomal-level genome assembly of Melastoma candidum provides insights into trichome evolution.</title>
        <authorList>
            <person name="Zhong Y."/>
            <person name="Wu W."/>
            <person name="Sun C."/>
            <person name="Zou P."/>
            <person name="Liu Y."/>
            <person name="Dai S."/>
            <person name="Zhou R."/>
        </authorList>
    </citation>
    <scope>NUCLEOTIDE SEQUENCE [LARGE SCALE GENOMIC DNA]</scope>
</reference>
<dbReference type="EMBL" id="CM042882">
    <property type="protein sequence ID" value="KAI4380078.1"/>
    <property type="molecule type" value="Genomic_DNA"/>
</dbReference>
<sequence>MLRLQIPLSPAALPRLNFAAGDVSSSLPSVHGALPAPQRRSATVPNRGFFCIIQRPNSALWNCAGGKFPYRQFSCLDNVYTHGKLQRDVIVRSELANTSTSLPFPEYDLVAKARGICFYTVTAVFAIILFQMMLVAHPFVLLMDRCKRKAHQFIAGIWSTLTVALFYRIEVYGRENLPPSDVPALYVSNHQSFLDIYTLLTLGRNFKFISKTSIFHFPIIGWAMNMMGTVPLKRMDSRSQLECLKQCMHLIQNGASVCVFPEGTRSKDGKLGEFKKGAFTIAAKTKVPVVPITLIGTGRIMPAGHEVSPAFYDKQQLLFLKA</sequence>
<organism evidence="1 2">
    <name type="scientific">Melastoma candidum</name>
    <dbReference type="NCBI Taxonomy" id="119954"/>
    <lineage>
        <taxon>Eukaryota</taxon>
        <taxon>Viridiplantae</taxon>
        <taxon>Streptophyta</taxon>
        <taxon>Embryophyta</taxon>
        <taxon>Tracheophyta</taxon>
        <taxon>Spermatophyta</taxon>
        <taxon>Magnoliopsida</taxon>
        <taxon>eudicotyledons</taxon>
        <taxon>Gunneridae</taxon>
        <taxon>Pentapetalae</taxon>
        <taxon>rosids</taxon>
        <taxon>malvids</taxon>
        <taxon>Myrtales</taxon>
        <taxon>Melastomataceae</taxon>
        <taxon>Melastomatoideae</taxon>
        <taxon>Melastomateae</taxon>
        <taxon>Melastoma</taxon>
    </lineage>
</organism>
<accession>A0ACB9RNQ7</accession>
<evidence type="ECO:0000313" key="1">
    <source>
        <dbReference type="EMBL" id="KAI4380078.1"/>
    </source>
</evidence>
<protein>
    <submittedName>
        <fullName evidence="1">Uncharacterized protein</fullName>
    </submittedName>
</protein>
<proteinExistence type="predicted"/>
<evidence type="ECO:0000313" key="2">
    <source>
        <dbReference type="Proteomes" id="UP001057402"/>
    </source>
</evidence>
<dbReference type="Proteomes" id="UP001057402">
    <property type="component" value="Chromosome 3"/>
</dbReference>